<accession>A0A9D3YUE2</accession>
<comment type="caution">
    <text evidence="1">The sequence shown here is derived from an EMBL/GenBank/DDBJ whole genome shotgun (WGS) entry which is preliminary data.</text>
</comment>
<dbReference type="EMBL" id="JAIWYP010000014">
    <property type="protein sequence ID" value="KAH3707528.1"/>
    <property type="molecule type" value="Genomic_DNA"/>
</dbReference>
<evidence type="ECO:0000313" key="1">
    <source>
        <dbReference type="EMBL" id="KAH3707528.1"/>
    </source>
</evidence>
<reference evidence="1" key="2">
    <citation type="submission" date="2020-11" db="EMBL/GenBank/DDBJ databases">
        <authorList>
            <person name="McCartney M.A."/>
            <person name="Auch B."/>
            <person name="Kono T."/>
            <person name="Mallez S."/>
            <person name="Becker A."/>
            <person name="Gohl D.M."/>
            <person name="Silverstein K.A.T."/>
            <person name="Koren S."/>
            <person name="Bechman K.B."/>
            <person name="Herman A."/>
            <person name="Abrahante J.E."/>
            <person name="Garbe J."/>
        </authorList>
    </citation>
    <scope>NUCLEOTIDE SEQUENCE</scope>
    <source>
        <strain evidence="1">Duluth1</strain>
        <tissue evidence="1">Whole animal</tissue>
    </source>
</reference>
<protein>
    <submittedName>
        <fullName evidence="1">Uncharacterized protein</fullName>
    </submittedName>
</protein>
<reference evidence="1" key="1">
    <citation type="journal article" date="2019" name="bioRxiv">
        <title>The Genome of the Zebra Mussel, Dreissena polymorpha: A Resource for Invasive Species Research.</title>
        <authorList>
            <person name="McCartney M.A."/>
            <person name="Auch B."/>
            <person name="Kono T."/>
            <person name="Mallez S."/>
            <person name="Zhang Y."/>
            <person name="Obille A."/>
            <person name="Becker A."/>
            <person name="Abrahante J.E."/>
            <person name="Garbe J."/>
            <person name="Badalamenti J.P."/>
            <person name="Herman A."/>
            <person name="Mangelson H."/>
            <person name="Liachko I."/>
            <person name="Sullivan S."/>
            <person name="Sone E.D."/>
            <person name="Koren S."/>
            <person name="Silverstein K.A.T."/>
            <person name="Beckman K.B."/>
            <person name="Gohl D.M."/>
        </authorList>
    </citation>
    <scope>NUCLEOTIDE SEQUENCE</scope>
    <source>
        <strain evidence="1">Duluth1</strain>
        <tissue evidence="1">Whole animal</tissue>
    </source>
</reference>
<name>A0A9D3YUE2_DREPO</name>
<evidence type="ECO:0000313" key="2">
    <source>
        <dbReference type="Proteomes" id="UP000828390"/>
    </source>
</evidence>
<keyword evidence="2" id="KW-1185">Reference proteome</keyword>
<gene>
    <name evidence="1" type="ORF">DPMN_066936</name>
</gene>
<dbReference type="AlphaFoldDB" id="A0A9D3YUE2"/>
<proteinExistence type="predicted"/>
<dbReference type="Proteomes" id="UP000828390">
    <property type="component" value="Unassembled WGS sequence"/>
</dbReference>
<organism evidence="1 2">
    <name type="scientific">Dreissena polymorpha</name>
    <name type="common">Zebra mussel</name>
    <name type="synonym">Mytilus polymorpha</name>
    <dbReference type="NCBI Taxonomy" id="45954"/>
    <lineage>
        <taxon>Eukaryota</taxon>
        <taxon>Metazoa</taxon>
        <taxon>Spiralia</taxon>
        <taxon>Lophotrochozoa</taxon>
        <taxon>Mollusca</taxon>
        <taxon>Bivalvia</taxon>
        <taxon>Autobranchia</taxon>
        <taxon>Heteroconchia</taxon>
        <taxon>Euheterodonta</taxon>
        <taxon>Imparidentia</taxon>
        <taxon>Neoheterodontei</taxon>
        <taxon>Myida</taxon>
        <taxon>Dreissenoidea</taxon>
        <taxon>Dreissenidae</taxon>
        <taxon>Dreissena</taxon>
    </lineage>
</organism>
<sequence>MLHPVGGQSAGTTPATLVQDRGRDTVVKQGGVIVMGMVAVGQGHQDPGSTIGRLQNLVVYRRMITTLESMVIPRRCRRTYGMMDVPVGCHSNRSLTATERCTNGLTMNAGDYLNWCLEGKALDYFTIETRMGESYSFRDIMRKMEGRFGSKELPETSRGPIPAGYTAAGGILRRLGG</sequence>